<feature type="compositionally biased region" description="Low complexity" evidence="1">
    <location>
        <begin position="65"/>
        <end position="75"/>
    </location>
</feature>
<feature type="compositionally biased region" description="Basic and acidic residues" evidence="1">
    <location>
        <begin position="107"/>
        <end position="120"/>
    </location>
</feature>
<accession>A0A0D9Y1L9</accession>
<dbReference type="EnsemblPlants" id="LPERR12G16260.1">
    <property type="protein sequence ID" value="LPERR12G16260.1"/>
    <property type="gene ID" value="LPERR12G16260"/>
</dbReference>
<evidence type="ECO:0000256" key="1">
    <source>
        <dbReference type="SAM" id="MobiDB-lite"/>
    </source>
</evidence>
<reference evidence="2 3" key="1">
    <citation type="submission" date="2012-08" db="EMBL/GenBank/DDBJ databases">
        <title>Oryza genome evolution.</title>
        <authorList>
            <person name="Wing R.A."/>
        </authorList>
    </citation>
    <scope>NUCLEOTIDE SEQUENCE</scope>
</reference>
<organism evidence="2 3">
    <name type="scientific">Leersia perrieri</name>
    <dbReference type="NCBI Taxonomy" id="77586"/>
    <lineage>
        <taxon>Eukaryota</taxon>
        <taxon>Viridiplantae</taxon>
        <taxon>Streptophyta</taxon>
        <taxon>Embryophyta</taxon>
        <taxon>Tracheophyta</taxon>
        <taxon>Spermatophyta</taxon>
        <taxon>Magnoliopsida</taxon>
        <taxon>Liliopsida</taxon>
        <taxon>Poales</taxon>
        <taxon>Poaceae</taxon>
        <taxon>BOP clade</taxon>
        <taxon>Oryzoideae</taxon>
        <taxon>Oryzeae</taxon>
        <taxon>Oryzinae</taxon>
        <taxon>Leersia</taxon>
    </lineage>
</organism>
<evidence type="ECO:0000313" key="2">
    <source>
        <dbReference type="EnsemblPlants" id="LPERR12G16260.1"/>
    </source>
</evidence>
<feature type="region of interest" description="Disordered" evidence="1">
    <location>
        <begin position="41"/>
        <end position="128"/>
    </location>
</feature>
<sequence length="128" mass="14163">MASSTSDLGRRFPLPLALTRGAAWARAQLRPVARRLGPTFAGWRLWREDEDEPDDARAGGRRRGGASPSPRCSGCDSETATRGREDDGESTAHRREDDGEPTASGLENDREHDRGVRPTWRESSYVVD</sequence>
<protein>
    <submittedName>
        <fullName evidence="2">Uncharacterized protein</fullName>
    </submittedName>
</protein>
<reference evidence="3" key="2">
    <citation type="submission" date="2013-12" db="EMBL/GenBank/DDBJ databases">
        <authorList>
            <person name="Yu Y."/>
            <person name="Lee S."/>
            <person name="de Baynast K."/>
            <person name="Wissotski M."/>
            <person name="Liu L."/>
            <person name="Talag J."/>
            <person name="Goicoechea J."/>
            <person name="Angelova A."/>
            <person name="Jetty R."/>
            <person name="Kudrna D."/>
            <person name="Golser W."/>
            <person name="Rivera L."/>
            <person name="Zhang J."/>
            <person name="Wing R."/>
        </authorList>
    </citation>
    <scope>NUCLEOTIDE SEQUENCE</scope>
</reference>
<dbReference type="Proteomes" id="UP000032180">
    <property type="component" value="Chromosome 12"/>
</dbReference>
<evidence type="ECO:0000313" key="3">
    <source>
        <dbReference type="Proteomes" id="UP000032180"/>
    </source>
</evidence>
<dbReference type="HOGENOM" id="CLU_1962749_0_0_1"/>
<keyword evidence="3" id="KW-1185">Reference proteome</keyword>
<name>A0A0D9Y1L9_9ORYZ</name>
<reference evidence="2" key="3">
    <citation type="submission" date="2015-04" db="UniProtKB">
        <authorList>
            <consortium name="EnsemblPlants"/>
        </authorList>
    </citation>
    <scope>IDENTIFICATION</scope>
</reference>
<proteinExistence type="predicted"/>
<feature type="compositionally biased region" description="Basic and acidic residues" evidence="1">
    <location>
        <begin position="79"/>
        <end position="97"/>
    </location>
</feature>
<dbReference type="Gramene" id="LPERR12G16260.1">
    <property type="protein sequence ID" value="LPERR12G16260.1"/>
    <property type="gene ID" value="LPERR12G16260"/>
</dbReference>
<dbReference type="AlphaFoldDB" id="A0A0D9Y1L9"/>